<gene>
    <name evidence="1" type="ORF">AO501_25250</name>
</gene>
<dbReference type="RefSeq" id="WP_055581441.1">
    <property type="nucleotide sequence ID" value="NZ_LKTM01000372.1"/>
</dbReference>
<evidence type="ECO:0008006" key="3">
    <source>
        <dbReference type="Google" id="ProtNLM"/>
    </source>
</evidence>
<evidence type="ECO:0000313" key="1">
    <source>
        <dbReference type="EMBL" id="KQH75587.1"/>
    </source>
</evidence>
<name>A0A0Q2RJJ3_MYCGO</name>
<organism evidence="1 2">
    <name type="scientific">Mycobacterium gordonae</name>
    <dbReference type="NCBI Taxonomy" id="1778"/>
    <lineage>
        <taxon>Bacteria</taxon>
        <taxon>Bacillati</taxon>
        <taxon>Actinomycetota</taxon>
        <taxon>Actinomycetes</taxon>
        <taxon>Mycobacteriales</taxon>
        <taxon>Mycobacteriaceae</taxon>
        <taxon>Mycobacterium</taxon>
    </lineage>
</organism>
<proteinExistence type="predicted"/>
<dbReference type="EMBL" id="LKTM01000372">
    <property type="protein sequence ID" value="KQH75587.1"/>
    <property type="molecule type" value="Genomic_DNA"/>
</dbReference>
<dbReference type="OrthoDB" id="3188010at2"/>
<reference evidence="1 2" key="1">
    <citation type="submission" date="2015-10" db="EMBL/GenBank/DDBJ databases">
        <title>Mycobacterium gordonae draft genome assembly.</title>
        <authorList>
            <person name="Ustinova V."/>
            <person name="Smirnova T."/>
            <person name="Blagodatskikh K."/>
            <person name="Varlamov D."/>
            <person name="Larionova E."/>
            <person name="Chernousova L."/>
        </authorList>
    </citation>
    <scope>NUCLEOTIDE SEQUENCE [LARGE SCALE GENOMIC DNA]</scope>
    <source>
        <strain evidence="1 2">CTRI 14-8773</strain>
    </source>
</reference>
<accession>A0A0Q2RJJ3</accession>
<dbReference type="Proteomes" id="UP000051677">
    <property type="component" value="Unassembled WGS sequence"/>
</dbReference>
<dbReference type="Gene3D" id="3.40.50.300">
    <property type="entry name" value="P-loop containing nucleotide triphosphate hydrolases"/>
    <property type="match status" value="1"/>
</dbReference>
<comment type="caution">
    <text evidence="1">The sequence shown here is derived from an EMBL/GenBank/DDBJ whole genome shotgun (WGS) entry which is preliminary data.</text>
</comment>
<dbReference type="InterPro" id="IPR027417">
    <property type="entry name" value="P-loop_NTPase"/>
</dbReference>
<evidence type="ECO:0000313" key="2">
    <source>
        <dbReference type="Proteomes" id="UP000051677"/>
    </source>
</evidence>
<dbReference type="AlphaFoldDB" id="A0A0Q2RJJ3"/>
<sequence length="522" mass="56755">MPNALAKRQIVQPAYANFPKYVETLGPEVCDLAALAGYAPDPEQELALNAMFALHPTLRTLSGKVATAAFEFGAVCARQNMKTGLFKQAALGWLYVTDQELVVWSSHEMDTTNEAFEDMVNLIMDTPALSRRLDPDFGKDPGIKRGNGKELIKLRPSAECPHGQRLKFKARTHGGARGLTGNKIILDEAYALKKVHMGSLLPTLSAVDDPQVVYGSSACHPDSDVLRALVERGRAGTSPRLGYLEFCSQPEEGACADEACTHIFGVEGCALDDIEYIRQANPALERRISIDYIRAEREALPADEFGRERAGWHDKPDSATEALIKPDQWKALEDPLSEPLDPVAFGVYVKLDRTASAIGVVGRRADGKFHVGIVPAVRGKSIDSLPGTAWIPDRVKELADEWKPCAVVIDGHSAAASLITTIEGLGVEVVKSNATDLAKACGLFYDAVMAEPDSAASLRHRAATPLTRSVTSAKKRDLSDAWAWDRKDKDSDITQLMAVTLGMHGLIEHGTTEEVEVWGFLT</sequence>
<protein>
    <recommendedName>
        <fullName evidence="3">Terminase</fullName>
    </recommendedName>
</protein>